<evidence type="ECO:0000259" key="4">
    <source>
        <dbReference type="Pfam" id="PF13458"/>
    </source>
</evidence>
<dbReference type="InterPro" id="IPR051010">
    <property type="entry name" value="BCAA_transport"/>
</dbReference>
<evidence type="ECO:0000256" key="2">
    <source>
        <dbReference type="ARBA" id="ARBA00022729"/>
    </source>
</evidence>
<dbReference type="Gene3D" id="3.40.50.2300">
    <property type="match status" value="2"/>
</dbReference>
<dbReference type="PANTHER" id="PTHR30483">
    <property type="entry name" value="LEUCINE-SPECIFIC-BINDING PROTEIN"/>
    <property type="match status" value="1"/>
</dbReference>
<comment type="similarity">
    <text evidence="1">Belongs to the leucine-binding protein family.</text>
</comment>
<dbReference type="Pfam" id="PF13458">
    <property type="entry name" value="Peripla_BP_6"/>
    <property type="match status" value="1"/>
</dbReference>
<dbReference type="PROSITE" id="PS51318">
    <property type="entry name" value="TAT"/>
    <property type="match status" value="1"/>
</dbReference>
<evidence type="ECO:0000256" key="1">
    <source>
        <dbReference type="ARBA" id="ARBA00010062"/>
    </source>
</evidence>
<reference evidence="6" key="1">
    <citation type="submission" date="2016-08" db="EMBL/GenBank/DDBJ databases">
        <authorList>
            <person name="Varghese N."/>
            <person name="Submissions Spin"/>
        </authorList>
    </citation>
    <scope>NUCLEOTIDE SEQUENCE [LARGE SCALE GENOMIC DNA]</scope>
    <source>
        <strain evidence="6">ERR11</strain>
    </source>
</reference>
<feature type="domain" description="Leucine-binding protein" evidence="4">
    <location>
        <begin position="43"/>
        <end position="387"/>
    </location>
</feature>
<keyword evidence="6" id="KW-1185">Reference proteome</keyword>
<name>A0A1C3U0G5_9BRAD</name>
<proteinExistence type="inferred from homology"/>
<evidence type="ECO:0000313" key="6">
    <source>
        <dbReference type="Proteomes" id="UP000199184"/>
    </source>
</evidence>
<dbReference type="InterPro" id="IPR028081">
    <property type="entry name" value="Leu-bd"/>
</dbReference>
<evidence type="ECO:0000256" key="3">
    <source>
        <dbReference type="ARBA" id="ARBA00022970"/>
    </source>
</evidence>
<dbReference type="PANTHER" id="PTHR30483:SF6">
    <property type="entry name" value="PERIPLASMIC BINDING PROTEIN OF ABC TRANSPORTER FOR NATURAL AMINO ACIDS"/>
    <property type="match status" value="1"/>
</dbReference>
<dbReference type="InterPro" id="IPR006311">
    <property type="entry name" value="TAT_signal"/>
</dbReference>
<evidence type="ECO:0000313" key="5">
    <source>
        <dbReference type="EMBL" id="SCB08958.1"/>
    </source>
</evidence>
<sequence length="430" mass="46956">MRGRQISRRSVLKGSLMASVIGGTGSFFGPWRENHAWAQGAKPIKLGLTCDASGQYGNSGQDDFRGIKMAIDEFNAKGGVLGRQVTFITADTETTPATGSRVAERFITREDCTILVGALHSGVANAITQVASKYGVIYMNTNSSAPSEAGENCSRVKFVWDGNGTNFSKASVKNSVDSIGKNWMLLTNDYVWGHTTSAATKAQVEAAGGRIIDNLLVPQNTRDFTAYLLKIQQAKPDVVATAIGGDDIKALREQVAQLKLDGKPAWINNQQDWPDVWGAPDSLFGVFGTTWYHKLQLPGVAEFVKKWQAANKDGPIPVPGNVSYNGYMSTRELLRAIERAGSTNNVKIIKELENLKVSATDRMQHFDAYMDPVTHQMQQTIYLARRNAKPADNTDLFEIISWTEPKSAADDAAPTKCKLTPYEQVPTVDS</sequence>
<organism evidence="5 6">
    <name type="scientific">Bradyrhizobium shewense</name>
    <dbReference type="NCBI Taxonomy" id="1761772"/>
    <lineage>
        <taxon>Bacteria</taxon>
        <taxon>Pseudomonadati</taxon>
        <taxon>Pseudomonadota</taxon>
        <taxon>Alphaproteobacteria</taxon>
        <taxon>Hyphomicrobiales</taxon>
        <taxon>Nitrobacteraceae</taxon>
        <taxon>Bradyrhizobium</taxon>
    </lineage>
</organism>
<keyword evidence="3" id="KW-0813">Transport</keyword>
<dbReference type="AlphaFoldDB" id="A0A1C3U0G5"/>
<keyword evidence="2" id="KW-0732">Signal</keyword>
<protein>
    <submittedName>
        <fullName evidence="5">Branched-chain amino acid transport system substrate-binding protein</fullName>
    </submittedName>
</protein>
<dbReference type="Proteomes" id="UP000199184">
    <property type="component" value="Unassembled WGS sequence"/>
</dbReference>
<dbReference type="GO" id="GO:0006865">
    <property type="term" value="P:amino acid transport"/>
    <property type="evidence" value="ECO:0007669"/>
    <property type="project" value="UniProtKB-KW"/>
</dbReference>
<keyword evidence="3" id="KW-0029">Amino-acid transport</keyword>
<dbReference type="SUPFAM" id="SSF53822">
    <property type="entry name" value="Periplasmic binding protein-like I"/>
    <property type="match status" value="1"/>
</dbReference>
<gene>
    <name evidence="5" type="ORF">GA0061098_1001195</name>
</gene>
<dbReference type="InterPro" id="IPR028082">
    <property type="entry name" value="Peripla_BP_I"/>
</dbReference>
<dbReference type="EMBL" id="FMAI01000001">
    <property type="protein sequence ID" value="SCB08958.1"/>
    <property type="molecule type" value="Genomic_DNA"/>
</dbReference>
<accession>A0A1C3U0G5</accession>
<dbReference type="CDD" id="cd06268">
    <property type="entry name" value="PBP1_ABC_transporter_LIVBP-like"/>
    <property type="match status" value="1"/>
</dbReference>